<dbReference type="InterPro" id="IPR036291">
    <property type="entry name" value="NAD(P)-bd_dom_sf"/>
</dbReference>
<evidence type="ECO:0000256" key="3">
    <source>
        <dbReference type="RuleBase" id="RU000363"/>
    </source>
</evidence>
<dbReference type="SUPFAM" id="SSF51735">
    <property type="entry name" value="NAD(P)-binding Rossmann-fold domains"/>
    <property type="match status" value="1"/>
</dbReference>
<dbReference type="Gene3D" id="3.40.50.720">
    <property type="entry name" value="NAD(P)-binding Rossmann-like Domain"/>
    <property type="match status" value="1"/>
</dbReference>
<evidence type="ECO:0000256" key="2">
    <source>
        <dbReference type="ARBA" id="ARBA00023002"/>
    </source>
</evidence>
<evidence type="ECO:0000256" key="1">
    <source>
        <dbReference type="ARBA" id="ARBA00006484"/>
    </source>
</evidence>
<name>A0ABT3YDF5_9HYPH</name>
<dbReference type="PANTHER" id="PTHR43008:SF4">
    <property type="entry name" value="CHAIN DEHYDROGENASE, PUTATIVE (AFU_ORTHOLOGUE AFUA_4G08710)-RELATED"/>
    <property type="match status" value="1"/>
</dbReference>
<protein>
    <submittedName>
        <fullName evidence="4">SDR family oxidoreductase</fullName>
    </submittedName>
</protein>
<comment type="similarity">
    <text evidence="1 3">Belongs to the short-chain dehydrogenases/reductases (SDR) family.</text>
</comment>
<sequence length="239" mass="25193">MIGAKPRRILITGGNAGLGLALAKKLSRRHSLLLSGRKAREDVADLLPQGAGYVLADQSDPQLSAQALVTGIAEFGWDRLDNAVLNAGIGIAPPDGLDSTEAIRLTLDVNLLAAILQAQALFPLLKKSRGTLTLIGSVARSGSATIPAYAASKAGLHGLARALRSEWKGEVSVQVLHPGATKTDMHDKAGYDPGRMRSLFLEPDDVVAMMASAIAGRRSPVNLSWVRYLNGGAFTGRRL</sequence>
<comment type="caution">
    <text evidence="4">The sequence shown here is derived from an EMBL/GenBank/DDBJ whole genome shotgun (WGS) entry which is preliminary data.</text>
</comment>
<gene>
    <name evidence="4" type="ORF">OEG82_07750</name>
</gene>
<dbReference type="CDD" id="cd05233">
    <property type="entry name" value="SDR_c"/>
    <property type="match status" value="1"/>
</dbReference>
<dbReference type="PRINTS" id="PR00080">
    <property type="entry name" value="SDRFAMILY"/>
</dbReference>
<dbReference type="InterPro" id="IPR002347">
    <property type="entry name" value="SDR_fam"/>
</dbReference>
<dbReference type="PRINTS" id="PR00081">
    <property type="entry name" value="GDHRDH"/>
</dbReference>
<dbReference type="PANTHER" id="PTHR43008">
    <property type="entry name" value="BENZIL REDUCTASE"/>
    <property type="match status" value="1"/>
</dbReference>
<evidence type="ECO:0000313" key="5">
    <source>
        <dbReference type="Proteomes" id="UP001081283"/>
    </source>
</evidence>
<organism evidence="4 5">
    <name type="scientific">Hoeflea ulvae</name>
    <dbReference type="NCBI Taxonomy" id="2983764"/>
    <lineage>
        <taxon>Bacteria</taxon>
        <taxon>Pseudomonadati</taxon>
        <taxon>Pseudomonadota</taxon>
        <taxon>Alphaproteobacteria</taxon>
        <taxon>Hyphomicrobiales</taxon>
        <taxon>Rhizobiaceae</taxon>
        <taxon>Hoeflea</taxon>
    </lineage>
</organism>
<accession>A0ABT3YDF5</accession>
<keyword evidence="5" id="KW-1185">Reference proteome</keyword>
<dbReference type="EMBL" id="JAOVZQ010000001">
    <property type="protein sequence ID" value="MCY0093913.1"/>
    <property type="molecule type" value="Genomic_DNA"/>
</dbReference>
<dbReference type="RefSeq" id="WP_267611856.1">
    <property type="nucleotide sequence ID" value="NZ_JAOVZQ010000001.1"/>
</dbReference>
<dbReference type="Pfam" id="PF00106">
    <property type="entry name" value="adh_short"/>
    <property type="match status" value="1"/>
</dbReference>
<reference evidence="4" key="1">
    <citation type="submission" date="2022-10" db="EMBL/GenBank/DDBJ databases">
        <title>Hoeflea sp. J2-29, isolated from marine algae.</title>
        <authorList>
            <person name="Kristyanto S."/>
            <person name="Kim J.M."/>
            <person name="Jeon C.O."/>
        </authorList>
    </citation>
    <scope>NUCLEOTIDE SEQUENCE</scope>
    <source>
        <strain evidence="4">J2-29</strain>
    </source>
</reference>
<proteinExistence type="inferred from homology"/>
<keyword evidence="2" id="KW-0560">Oxidoreductase</keyword>
<evidence type="ECO:0000313" key="4">
    <source>
        <dbReference type="EMBL" id="MCY0093913.1"/>
    </source>
</evidence>
<dbReference type="Proteomes" id="UP001081283">
    <property type="component" value="Unassembled WGS sequence"/>
</dbReference>